<protein>
    <submittedName>
        <fullName evidence="1">4423_t:CDS:1</fullName>
    </submittedName>
</protein>
<reference evidence="1" key="1">
    <citation type="submission" date="2021-06" db="EMBL/GenBank/DDBJ databases">
        <authorList>
            <person name="Kallberg Y."/>
            <person name="Tangrot J."/>
            <person name="Rosling A."/>
        </authorList>
    </citation>
    <scope>NUCLEOTIDE SEQUENCE</scope>
    <source>
        <strain evidence="1">MA461A</strain>
    </source>
</reference>
<dbReference type="EMBL" id="CAJVQC010109228">
    <property type="protein sequence ID" value="CAG8834473.1"/>
    <property type="molecule type" value="Genomic_DNA"/>
</dbReference>
<organism evidence="1 2">
    <name type="scientific">Racocetra persica</name>
    <dbReference type="NCBI Taxonomy" id="160502"/>
    <lineage>
        <taxon>Eukaryota</taxon>
        <taxon>Fungi</taxon>
        <taxon>Fungi incertae sedis</taxon>
        <taxon>Mucoromycota</taxon>
        <taxon>Glomeromycotina</taxon>
        <taxon>Glomeromycetes</taxon>
        <taxon>Diversisporales</taxon>
        <taxon>Gigasporaceae</taxon>
        <taxon>Racocetra</taxon>
    </lineage>
</organism>
<comment type="caution">
    <text evidence="1">The sequence shown here is derived from an EMBL/GenBank/DDBJ whole genome shotgun (WGS) entry which is preliminary data.</text>
</comment>
<feature type="non-terminal residue" evidence="1">
    <location>
        <position position="1"/>
    </location>
</feature>
<name>A0ACA9SCC3_9GLOM</name>
<proteinExistence type="predicted"/>
<keyword evidence="2" id="KW-1185">Reference proteome</keyword>
<feature type="non-terminal residue" evidence="1">
    <location>
        <position position="91"/>
    </location>
</feature>
<dbReference type="Proteomes" id="UP000789920">
    <property type="component" value="Unassembled WGS sequence"/>
</dbReference>
<accession>A0ACA9SCC3</accession>
<gene>
    <name evidence="1" type="ORF">RPERSI_LOCUS29209</name>
</gene>
<sequence>FGMIMWKLAYCKKPFSDRAYNLDLVIDICEGFHPASKYRIPEYYFDVMNQCLSLDPFMRSTAEQLYKTFETEEGPPLFNNKFEVHPEAMYN</sequence>
<evidence type="ECO:0000313" key="1">
    <source>
        <dbReference type="EMBL" id="CAG8834473.1"/>
    </source>
</evidence>
<evidence type="ECO:0000313" key="2">
    <source>
        <dbReference type="Proteomes" id="UP000789920"/>
    </source>
</evidence>